<evidence type="ECO:0000313" key="3">
    <source>
        <dbReference type="Proteomes" id="UP000824469"/>
    </source>
</evidence>
<dbReference type="EMBL" id="JAHRHJ020000005">
    <property type="protein sequence ID" value="KAH9315590.1"/>
    <property type="molecule type" value="Genomic_DNA"/>
</dbReference>
<organism evidence="2 3">
    <name type="scientific">Taxus chinensis</name>
    <name type="common">Chinese yew</name>
    <name type="synonym">Taxus wallichiana var. chinensis</name>
    <dbReference type="NCBI Taxonomy" id="29808"/>
    <lineage>
        <taxon>Eukaryota</taxon>
        <taxon>Viridiplantae</taxon>
        <taxon>Streptophyta</taxon>
        <taxon>Embryophyta</taxon>
        <taxon>Tracheophyta</taxon>
        <taxon>Spermatophyta</taxon>
        <taxon>Pinopsida</taxon>
        <taxon>Pinidae</taxon>
        <taxon>Conifers II</taxon>
        <taxon>Cupressales</taxon>
        <taxon>Taxaceae</taxon>
        <taxon>Taxus</taxon>
    </lineage>
</organism>
<dbReference type="AlphaFoldDB" id="A0AA38LBB1"/>
<feature type="non-terminal residue" evidence="2">
    <location>
        <position position="228"/>
    </location>
</feature>
<protein>
    <submittedName>
        <fullName evidence="2">Uncharacterized protein</fullName>
    </submittedName>
</protein>
<comment type="caution">
    <text evidence="2">The sequence shown here is derived from an EMBL/GenBank/DDBJ whole genome shotgun (WGS) entry which is preliminary data.</text>
</comment>
<keyword evidence="3" id="KW-1185">Reference proteome</keyword>
<feature type="compositionally biased region" description="Basic and acidic residues" evidence="1">
    <location>
        <begin position="98"/>
        <end position="108"/>
    </location>
</feature>
<feature type="compositionally biased region" description="Low complexity" evidence="1">
    <location>
        <begin position="158"/>
        <end position="167"/>
    </location>
</feature>
<feature type="compositionally biased region" description="Pro residues" evidence="1">
    <location>
        <begin position="133"/>
        <end position="147"/>
    </location>
</feature>
<sequence length="228" mass="25481">NLIKDGAITFPPMKPHTSFDPTRPTPTWYKEHDFYNYHRVKGHSDGNCITFKNFVQEMLEKGELTLDNPNAPTNQNLHIFKKPFPNHAPFSDQMGETSTHDSHTREVHGIFNDTPNVPQLPHIPYIEEILAQSPPPTLEPTSPIPPPIEEHLSPPSSPVEEISINIETISPLASPPRESSPAVPLHSTEEYPPYPLPTKDHLSSPPPTEEHPSSPSPIKDPLEIPLPL</sequence>
<feature type="non-terminal residue" evidence="2">
    <location>
        <position position="1"/>
    </location>
</feature>
<feature type="region of interest" description="Disordered" evidence="1">
    <location>
        <begin position="93"/>
        <end position="118"/>
    </location>
</feature>
<name>A0AA38LBB1_TAXCH</name>
<evidence type="ECO:0000313" key="2">
    <source>
        <dbReference type="EMBL" id="KAH9315590.1"/>
    </source>
</evidence>
<feature type="region of interest" description="Disordered" evidence="1">
    <location>
        <begin position="133"/>
        <end position="228"/>
    </location>
</feature>
<reference evidence="2 3" key="1">
    <citation type="journal article" date="2021" name="Nat. Plants">
        <title>The Taxus genome provides insights into paclitaxel biosynthesis.</title>
        <authorList>
            <person name="Xiong X."/>
            <person name="Gou J."/>
            <person name="Liao Q."/>
            <person name="Li Y."/>
            <person name="Zhou Q."/>
            <person name="Bi G."/>
            <person name="Li C."/>
            <person name="Du R."/>
            <person name="Wang X."/>
            <person name="Sun T."/>
            <person name="Guo L."/>
            <person name="Liang H."/>
            <person name="Lu P."/>
            <person name="Wu Y."/>
            <person name="Zhang Z."/>
            <person name="Ro D.K."/>
            <person name="Shang Y."/>
            <person name="Huang S."/>
            <person name="Yan J."/>
        </authorList>
    </citation>
    <scope>NUCLEOTIDE SEQUENCE [LARGE SCALE GENOMIC DNA]</scope>
    <source>
        <strain evidence="2">Ta-2019</strain>
    </source>
</reference>
<accession>A0AA38LBB1</accession>
<dbReference type="Proteomes" id="UP000824469">
    <property type="component" value="Unassembled WGS sequence"/>
</dbReference>
<feature type="compositionally biased region" description="Basic and acidic residues" evidence="1">
    <location>
        <begin position="198"/>
        <end position="212"/>
    </location>
</feature>
<gene>
    <name evidence="2" type="ORF">KI387_024217</name>
</gene>
<evidence type="ECO:0000256" key="1">
    <source>
        <dbReference type="SAM" id="MobiDB-lite"/>
    </source>
</evidence>
<proteinExistence type="predicted"/>